<evidence type="ECO:0000256" key="10">
    <source>
        <dbReference type="ARBA" id="ARBA00029983"/>
    </source>
</evidence>
<evidence type="ECO:0000256" key="6">
    <source>
        <dbReference type="ARBA" id="ARBA00023010"/>
    </source>
</evidence>
<evidence type="ECO:0000256" key="5">
    <source>
        <dbReference type="ARBA" id="ARBA00022927"/>
    </source>
</evidence>
<dbReference type="GO" id="GO:0044614">
    <property type="term" value="C:nuclear pore cytoplasmic filaments"/>
    <property type="evidence" value="ECO:0007669"/>
    <property type="project" value="TreeGrafter"/>
</dbReference>
<comment type="similarity">
    <text evidence="2">Belongs to the GLE1 family.</text>
</comment>
<gene>
    <name evidence="12" type="ORF">M404DRAFT_994467</name>
</gene>
<comment type="subcellular location">
    <subcellularLocation>
        <location evidence="1">Nucleus</location>
        <location evidence="1">Nuclear pore complex</location>
    </subcellularLocation>
</comment>
<evidence type="ECO:0000256" key="11">
    <source>
        <dbReference type="SAM" id="MobiDB-lite"/>
    </source>
</evidence>
<dbReference type="GO" id="GO:0000822">
    <property type="term" value="F:inositol hexakisphosphate binding"/>
    <property type="evidence" value="ECO:0007669"/>
    <property type="project" value="TreeGrafter"/>
</dbReference>
<dbReference type="AlphaFoldDB" id="A0A0C3JRL5"/>
<evidence type="ECO:0000256" key="1">
    <source>
        <dbReference type="ARBA" id="ARBA00004567"/>
    </source>
</evidence>
<dbReference type="OrthoDB" id="420884at2759"/>
<feature type="compositionally biased region" description="Basic and acidic residues" evidence="11">
    <location>
        <begin position="260"/>
        <end position="335"/>
    </location>
</feature>
<dbReference type="InterPro" id="IPR038506">
    <property type="entry name" value="GLE1-like_sf"/>
</dbReference>
<keyword evidence="13" id="KW-1185">Reference proteome</keyword>
<dbReference type="InParanoid" id="A0A0C3JRL5"/>
<evidence type="ECO:0000256" key="8">
    <source>
        <dbReference type="ARBA" id="ARBA00023242"/>
    </source>
</evidence>
<dbReference type="EMBL" id="KN831949">
    <property type="protein sequence ID" value="KIO11798.1"/>
    <property type="molecule type" value="Genomic_DNA"/>
</dbReference>
<feature type="region of interest" description="Disordered" evidence="11">
    <location>
        <begin position="260"/>
        <end position="338"/>
    </location>
</feature>
<feature type="compositionally biased region" description="Acidic residues" evidence="11">
    <location>
        <begin position="46"/>
        <end position="58"/>
    </location>
</feature>
<feature type="region of interest" description="Disordered" evidence="11">
    <location>
        <begin position="1"/>
        <end position="102"/>
    </location>
</feature>
<keyword evidence="8" id="KW-0539">Nucleus</keyword>
<dbReference type="GO" id="GO:0005543">
    <property type="term" value="F:phospholipid binding"/>
    <property type="evidence" value="ECO:0007669"/>
    <property type="project" value="TreeGrafter"/>
</dbReference>
<dbReference type="PANTHER" id="PTHR12960:SF0">
    <property type="entry name" value="MRNA EXPORT FACTOR GLE1"/>
    <property type="match status" value="1"/>
</dbReference>
<dbReference type="STRING" id="870435.A0A0C3JRL5"/>
<evidence type="ECO:0000313" key="13">
    <source>
        <dbReference type="Proteomes" id="UP000054217"/>
    </source>
</evidence>
<dbReference type="GO" id="GO:0016973">
    <property type="term" value="P:poly(A)+ mRNA export from nucleus"/>
    <property type="evidence" value="ECO:0007669"/>
    <property type="project" value="InterPro"/>
</dbReference>
<dbReference type="HOGENOM" id="CLU_020872_1_0_1"/>
<dbReference type="GO" id="GO:0005737">
    <property type="term" value="C:cytoplasm"/>
    <property type="evidence" value="ECO:0007669"/>
    <property type="project" value="TreeGrafter"/>
</dbReference>
<keyword evidence="5" id="KW-0653">Protein transport</keyword>
<evidence type="ECO:0000256" key="2">
    <source>
        <dbReference type="ARBA" id="ARBA00011056"/>
    </source>
</evidence>
<evidence type="ECO:0000256" key="3">
    <source>
        <dbReference type="ARBA" id="ARBA00022448"/>
    </source>
</evidence>
<evidence type="ECO:0000256" key="4">
    <source>
        <dbReference type="ARBA" id="ARBA00022816"/>
    </source>
</evidence>
<dbReference type="Pfam" id="PF07817">
    <property type="entry name" value="GLE1"/>
    <property type="match status" value="1"/>
</dbReference>
<keyword evidence="7" id="KW-0906">Nuclear pore complex</keyword>
<proteinExistence type="inferred from homology"/>
<name>A0A0C3JRL5_PISTI</name>
<keyword evidence="4" id="KW-0509">mRNA transport</keyword>
<organism evidence="12 13">
    <name type="scientific">Pisolithus tinctorius Marx 270</name>
    <dbReference type="NCBI Taxonomy" id="870435"/>
    <lineage>
        <taxon>Eukaryota</taxon>
        <taxon>Fungi</taxon>
        <taxon>Dikarya</taxon>
        <taxon>Basidiomycota</taxon>
        <taxon>Agaricomycotina</taxon>
        <taxon>Agaricomycetes</taxon>
        <taxon>Agaricomycetidae</taxon>
        <taxon>Boletales</taxon>
        <taxon>Sclerodermatineae</taxon>
        <taxon>Pisolithaceae</taxon>
        <taxon>Pisolithus</taxon>
    </lineage>
</organism>
<dbReference type="GO" id="GO:0015031">
    <property type="term" value="P:protein transport"/>
    <property type="evidence" value="ECO:0007669"/>
    <property type="project" value="UniProtKB-KW"/>
</dbReference>
<evidence type="ECO:0000256" key="9">
    <source>
        <dbReference type="ARBA" id="ARBA00026227"/>
    </source>
</evidence>
<reference evidence="13" key="2">
    <citation type="submission" date="2015-01" db="EMBL/GenBank/DDBJ databases">
        <title>Evolutionary Origins and Diversification of the Mycorrhizal Mutualists.</title>
        <authorList>
            <consortium name="DOE Joint Genome Institute"/>
            <consortium name="Mycorrhizal Genomics Consortium"/>
            <person name="Kohler A."/>
            <person name="Kuo A."/>
            <person name="Nagy L.G."/>
            <person name="Floudas D."/>
            <person name="Copeland A."/>
            <person name="Barry K.W."/>
            <person name="Cichocki N."/>
            <person name="Veneault-Fourrey C."/>
            <person name="LaButti K."/>
            <person name="Lindquist E.A."/>
            <person name="Lipzen A."/>
            <person name="Lundell T."/>
            <person name="Morin E."/>
            <person name="Murat C."/>
            <person name="Riley R."/>
            <person name="Ohm R."/>
            <person name="Sun H."/>
            <person name="Tunlid A."/>
            <person name="Henrissat B."/>
            <person name="Grigoriev I.V."/>
            <person name="Hibbett D.S."/>
            <person name="Martin F."/>
        </authorList>
    </citation>
    <scope>NUCLEOTIDE SEQUENCE [LARGE SCALE GENOMIC DNA]</scope>
    <source>
        <strain evidence="13">Marx 270</strain>
    </source>
</reference>
<keyword evidence="3" id="KW-0813">Transport</keyword>
<dbReference type="Proteomes" id="UP000054217">
    <property type="component" value="Unassembled WGS sequence"/>
</dbReference>
<dbReference type="Gene3D" id="1.25.40.510">
    <property type="entry name" value="GLE1-like"/>
    <property type="match status" value="1"/>
</dbReference>
<dbReference type="InterPro" id="IPR012476">
    <property type="entry name" value="GLE1"/>
</dbReference>
<keyword evidence="6" id="KW-0811">Translocation</keyword>
<dbReference type="PANTHER" id="PTHR12960">
    <property type="entry name" value="GLE-1-RELATED"/>
    <property type="match status" value="1"/>
</dbReference>
<evidence type="ECO:0000313" key="12">
    <source>
        <dbReference type="EMBL" id="KIO11798.1"/>
    </source>
</evidence>
<protein>
    <recommendedName>
        <fullName evidence="9">mRNA export factor GLE1</fullName>
    </recommendedName>
    <alternativeName>
        <fullName evidence="10">Nucleoporin GLE1</fullName>
    </alternativeName>
</protein>
<feature type="compositionally biased region" description="Basic and acidic residues" evidence="11">
    <location>
        <begin position="72"/>
        <end position="94"/>
    </location>
</feature>
<sequence length="658" mass="74721">MRYGLRSPSPSPVREKQTGRRSSAYGLPSDSDEETDSLSSESSVSTDDDSETDTDDSGVDVGNAVAARTAGKSRELTVAERKSKGTAKLVKDVSESESSEEEEFWYGEDDVSLRQPSKHLPQQSRLHLQHLQTPQQHHKDAKFLADRRALEDTIAAIRLRTRHYDPYEEWERQTRTDALRTARHLRTTINATHASHLENTHRSALQSQQRAYSSQVTDVTRLLEAFRIKERDEEVRLRQKWKEEDKARRERLEAVIRAEEAKARADAEAERRKREEAERRRREEEERKWREEEERRKADEERRRAVEEEERREREIKEAETRRKEKEAEETENRKLSGMASADEDWKYARETLKNLKAGPMKTVKGDKALKSQWGAIRRQITPKIGQLTQDQATVTKIIGQLIELVRPPTPHPQALYLAALSSLSKCILLQAETEVTAEKKSAFPLAAVTCTLLHHPSLSDTFPDVFYAKMVQRTGGWSVPVVVPAHDVDGRAWDDAERRKAMGYRQTGEGDGSGEGTWESSGEYGTRLAGIMRVYFLVLGMSASISPAGTVGRVQRIFQLPRFWVYFSRMLGDPRLLETAVAAQILHAALDVAGLEARNIWGKQWIKLLQLLYVASTEGIGSVPGTNGKRMLGGQTPEGKSARVRVQLEIERIVQAL</sequence>
<accession>A0A0C3JRL5</accession>
<dbReference type="GO" id="GO:0031369">
    <property type="term" value="F:translation initiation factor binding"/>
    <property type="evidence" value="ECO:0007669"/>
    <property type="project" value="TreeGrafter"/>
</dbReference>
<evidence type="ECO:0000256" key="7">
    <source>
        <dbReference type="ARBA" id="ARBA00023132"/>
    </source>
</evidence>
<reference evidence="12 13" key="1">
    <citation type="submission" date="2014-04" db="EMBL/GenBank/DDBJ databases">
        <authorList>
            <consortium name="DOE Joint Genome Institute"/>
            <person name="Kuo A."/>
            <person name="Kohler A."/>
            <person name="Costa M.D."/>
            <person name="Nagy L.G."/>
            <person name="Floudas D."/>
            <person name="Copeland A."/>
            <person name="Barry K.W."/>
            <person name="Cichocki N."/>
            <person name="Veneault-Fourrey C."/>
            <person name="LaButti K."/>
            <person name="Lindquist E.A."/>
            <person name="Lipzen A."/>
            <person name="Lundell T."/>
            <person name="Morin E."/>
            <person name="Murat C."/>
            <person name="Sun H."/>
            <person name="Tunlid A."/>
            <person name="Henrissat B."/>
            <person name="Grigoriev I.V."/>
            <person name="Hibbett D.S."/>
            <person name="Martin F."/>
            <person name="Nordberg H.P."/>
            <person name="Cantor M.N."/>
            <person name="Hua S.X."/>
        </authorList>
    </citation>
    <scope>NUCLEOTIDE SEQUENCE [LARGE SCALE GENOMIC DNA]</scope>
    <source>
        <strain evidence="12 13">Marx 270</strain>
    </source>
</reference>